<dbReference type="Proteomes" id="UP000321577">
    <property type="component" value="Unassembled WGS sequence"/>
</dbReference>
<name>A0A512MHF4_9BACT</name>
<evidence type="ECO:0000313" key="3">
    <source>
        <dbReference type="Proteomes" id="UP000321577"/>
    </source>
</evidence>
<dbReference type="InterPro" id="IPR002591">
    <property type="entry name" value="Phosphodiest/P_Trfase"/>
</dbReference>
<dbReference type="Gene3D" id="3.40.720.10">
    <property type="entry name" value="Alkaline Phosphatase, subunit A"/>
    <property type="match status" value="1"/>
</dbReference>
<proteinExistence type="predicted"/>
<dbReference type="PANTHER" id="PTHR10151">
    <property type="entry name" value="ECTONUCLEOTIDE PYROPHOSPHATASE/PHOSPHODIESTERASE"/>
    <property type="match status" value="1"/>
</dbReference>
<keyword evidence="3" id="KW-1185">Reference proteome</keyword>
<dbReference type="Pfam" id="PF01663">
    <property type="entry name" value="Phosphodiest"/>
    <property type="match status" value="1"/>
</dbReference>
<reference evidence="2 3" key="1">
    <citation type="submission" date="2019-07" db="EMBL/GenBank/DDBJ databases">
        <title>Whole genome shotgun sequence of Brevifollis gellanilyticus NBRC 108608.</title>
        <authorList>
            <person name="Hosoyama A."/>
            <person name="Uohara A."/>
            <person name="Ohji S."/>
            <person name="Ichikawa N."/>
        </authorList>
    </citation>
    <scope>NUCLEOTIDE SEQUENCE [LARGE SCALE GENOMIC DNA]</scope>
    <source>
        <strain evidence="2 3">NBRC 108608</strain>
    </source>
</reference>
<evidence type="ECO:0000256" key="1">
    <source>
        <dbReference type="SAM" id="SignalP"/>
    </source>
</evidence>
<protein>
    <submittedName>
        <fullName evidence="2">Phosphodiesterase</fullName>
    </submittedName>
</protein>
<dbReference type="SUPFAM" id="SSF53649">
    <property type="entry name" value="Alkaline phosphatase-like"/>
    <property type="match status" value="1"/>
</dbReference>
<dbReference type="RefSeq" id="WP_170267100.1">
    <property type="nucleotide sequence ID" value="NZ_BKAG01000074.1"/>
</dbReference>
<dbReference type="InterPro" id="IPR017850">
    <property type="entry name" value="Alkaline_phosphatase_core_sf"/>
</dbReference>
<dbReference type="AlphaFoldDB" id="A0A512MHF4"/>
<dbReference type="GO" id="GO:0016787">
    <property type="term" value="F:hydrolase activity"/>
    <property type="evidence" value="ECO:0007669"/>
    <property type="project" value="UniProtKB-ARBA"/>
</dbReference>
<gene>
    <name evidence="2" type="ORF">BGE01nite_54560</name>
</gene>
<accession>A0A512MHF4</accession>
<keyword evidence="1" id="KW-0732">Signal</keyword>
<dbReference type="PANTHER" id="PTHR10151:SF120">
    <property type="entry name" value="BIS(5'-ADENOSYL)-TRIPHOSPHATASE"/>
    <property type="match status" value="1"/>
</dbReference>
<organism evidence="2 3">
    <name type="scientific">Brevifollis gellanilyticus</name>
    <dbReference type="NCBI Taxonomy" id="748831"/>
    <lineage>
        <taxon>Bacteria</taxon>
        <taxon>Pseudomonadati</taxon>
        <taxon>Verrucomicrobiota</taxon>
        <taxon>Verrucomicrobiia</taxon>
        <taxon>Verrucomicrobiales</taxon>
        <taxon>Verrucomicrobiaceae</taxon>
    </lineage>
</organism>
<feature type="chain" id="PRO_5021934430" evidence="1">
    <location>
        <begin position="18"/>
        <end position="301"/>
    </location>
</feature>
<sequence length="301" mass="32869">MIRPLVCLFLLPLLAAAAPRTEHVFIFSFDGGNPTYMQKAGMPNFQRLAAEGAHTFVANTIIPSKTLPSHTSMLTGVDISKHGIDWNVLMPLKGPVKVPTIFELAKKANPATSTAIFCGKIKFRHLWKPGTLDILDCDGPYDDTPVPATEEAKLVPAGTVAERAAAYILEKKPVLCFIHLPDGDTFGHKIGWGSPEQLKAFQDCDAALGKVLEAIDKAGLKDSSTLILTADHGGREKNHFWPVSEDIHIPWVTWGKGVKKGHAIEKKTIMTYDTAATALWLLDVPLPPEFDGEPVEEAFEK</sequence>
<feature type="signal peptide" evidence="1">
    <location>
        <begin position="1"/>
        <end position="17"/>
    </location>
</feature>
<dbReference type="EMBL" id="BKAG01000074">
    <property type="protein sequence ID" value="GEP46165.1"/>
    <property type="molecule type" value="Genomic_DNA"/>
</dbReference>
<comment type="caution">
    <text evidence="2">The sequence shown here is derived from an EMBL/GenBank/DDBJ whole genome shotgun (WGS) entry which is preliminary data.</text>
</comment>
<evidence type="ECO:0000313" key="2">
    <source>
        <dbReference type="EMBL" id="GEP46165.1"/>
    </source>
</evidence>